<dbReference type="Gene3D" id="3.55.50.30">
    <property type="match status" value="1"/>
</dbReference>
<evidence type="ECO:0000313" key="4">
    <source>
        <dbReference type="EMBL" id="RON06439.1"/>
    </source>
</evidence>
<dbReference type="EMBL" id="MOBJ01000014">
    <property type="protein sequence ID" value="RON06439.1"/>
    <property type="molecule type" value="Genomic_DNA"/>
</dbReference>
<dbReference type="InterPro" id="IPR032623">
    <property type="entry name" value="FecR_N"/>
</dbReference>
<dbReference type="RefSeq" id="WP_123426683.1">
    <property type="nucleotide sequence ID" value="NZ_MOBJ01000014.1"/>
</dbReference>
<dbReference type="PIRSF" id="PIRSF018266">
    <property type="entry name" value="FecR"/>
    <property type="match status" value="1"/>
</dbReference>
<sequence length="322" mass="35802">MTDSPHSHPPTPARDPVSSTMDQALDWLIVLDSPSEQQTREFHDWLAAAPHNAEAFAKAKAIWNGPQVAQCAQSLNTSRHKVSLPGRLRRHWKPLAMAAVLILGLFSFSNLPMRIQADHLTVVGERQHLQLEDGSKVLLNTNSAFSSTINDQQRIARLYQGEAYFEVAANRGLPLEIDAGPVTASVRDTTFAVRYLDGIAQVRVQRGDVDLRSNRNDARVRLSAGESIRIGPNGFDQPVRLDPATDLAWVQGRLVFENCPLSQVLAELRRYYPGWIINNNEQLANVAVTGNYRLDQPLDVVRSLAHVTSARLQEFPALVILN</sequence>
<dbReference type="PANTHER" id="PTHR30273">
    <property type="entry name" value="PERIPLASMIC SIGNAL SENSOR AND SIGMA FACTOR ACTIVATOR FECR-RELATED"/>
    <property type="match status" value="1"/>
</dbReference>
<organism evidence="4 5">
    <name type="scientific">Pseudomonas brassicacearum</name>
    <dbReference type="NCBI Taxonomy" id="930166"/>
    <lineage>
        <taxon>Bacteria</taxon>
        <taxon>Pseudomonadati</taxon>
        <taxon>Pseudomonadota</taxon>
        <taxon>Gammaproteobacteria</taxon>
        <taxon>Pseudomonadales</taxon>
        <taxon>Pseudomonadaceae</taxon>
        <taxon>Pseudomonas</taxon>
    </lineage>
</organism>
<evidence type="ECO:0000259" key="1">
    <source>
        <dbReference type="Pfam" id="PF04773"/>
    </source>
</evidence>
<proteinExistence type="predicted"/>
<dbReference type="Gene3D" id="2.60.120.1440">
    <property type="match status" value="1"/>
</dbReference>
<comment type="caution">
    <text evidence="4">The sequence shown here is derived from an EMBL/GenBank/DDBJ whole genome shotgun (WGS) entry which is preliminary data.</text>
</comment>
<dbReference type="GO" id="GO:0016989">
    <property type="term" value="F:sigma factor antagonist activity"/>
    <property type="evidence" value="ECO:0007669"/>
    <property type="project" value="TreeGrafter"/>
</dbReference>
<dbReference type="InterPro" id="IPR032508">
    <property type="entry name" value="FecR_C"/>
</dbReference>
<dbReference type="OrthoDB" id="9798846at2"/>
<dbReference type="Pfam" id="PF16344">
    <property type="entry name" value="FecR_C"/>
    <property type="match status" value="1"/>
</dbReference>
<dbReference type="InterPro" id="IPR012373">
    <property type="entry name" value="Ferrdict_sens_TM"/>
</dbReference>
<gene>
    <name evidence="4" type="ORF">BK659_19230</name>
</gene>
<feature type="domain" description="Protein FecR C-terminal" evidence="3">
    <location>
        <begin position="253"/>
        <end position="301"/>
    </location>
</feature>
<feature type="domain" description="FecR N-terminal" evidence="2">
    <location>
        <begin position="22"/>
        <end position="61"/>
    </location>
</feature>
<dbReference type="Pfam" id="PF16220">
    <property type="entry name" value="DUF4880"/>
    <property type="match status" value="1"/>
</dbReference>
<name>A0A423H2Q9_9PSED</name>
<dbReference type="InterPro" id="IPR006860">
    <property type="entry name" value="FecR"/>
</dbReference>
<evidence type="ECO:0000313" key="5">
    <source>
        <dbReference type="Proteomes" id="UP000286071"/>
    </source>
</evidence>
<dbReference type="Pfam" id="PF04773">
    <property type="entry name" value="FecR"/>
    <property type="match status" value="1"/>
</dbReference>
<dbReference type="Proteomes" id="UP000286071">
    <property type="component" value="Unassembled WGS sequence"/>
</dbReference>
<accession>A0A423H2Q9</accession>
<evidence type="ECO:0000259" key="3">
    <source>
        <dbReference type="Pfam" id="PF16344"/>
    </source>
</evidence>
<reference evidence="4 5" key="1">
    <citation type="submission" date="2016-10" db="EMBL/GenBank/DDBJ databases">
        <title>Comparative genome analysis of multiple Pseudomonas spp. focuses on biocontrol and plant growth promoting traits.</title>
        <authorList>
            <person name="Tao X.-Y."/>
            <person name="Taylor C.G."/>
        </authorList>
    </citation>
    <scope>NUCLEOTIDE SEQUENCE [LARGE SCALE GENOMIC DNA]</scope>
    <source>
        <strain evidence="4 5">48H11</strain>
    </source>
</reference>
<feature type="domain" description="FecR protein" evidence="1">
    <location>
        <begin position="120"/>
        <end position="209"/>
    </location>
</feature>
<protein>
    <submittedName>
        <fullName evidence="4">Glycerol-3-phosphate ABC transporter substrate-binding protein</fullName>
    </submittedName>
</protein>
<dbReference type="PANTHER" id="PTHR30273:SF2">
    <property type="entry name" value="PROTEIN FECR"/>
    <property type="match status" value="1"/>
</dbReference>
<evidence type="ECO:0000259" key="2">
    <source>
        <dbReference type="Pfam" id="PF16220"/>
    </source>
</evidence>
<dbReference type="AlphaFoldDB" id="A0A423H2Q9"/>